<reference evidence="3 4" key="1">
    <citation type="journal article" date="2011" name="J. Bacteriol.">
        <title>Complete genome sequence and updated annotation of Desulfovibrio alaskensis G20.</title>
        <authorList>
            <person name="Hauser L.J."/>
            <person name="Land M.L."/>
            <person name="Brown S.D."/>
            <person name="Larimer F."/>
            <person name="Keller K.L."/>
            <person name="Rapp-Giles B.J."/>
            <person name="Price M.N."/>
            <person name="Lin M."/>
            <person name="Bruce D.C."/>
            <person name="Detter J.C."/>
            <person name="Tapia R."/>
            <person name="Han C.S."/>
            <person name="Goodwin L.A."/>
            <person name="Cheng J.F."/>
            <person name="Pitluck S."/>
            <person name="Copeland A."/>
            <person name="Lucas S."/>
            <person name="Nolan M."/>
            <person name="Lapidus A.L."/>
            <person name="Palumbo A.V."/>
            <person name="Wall J.D."/>
        </authorList>
    </citation>
    <scope>NUCLEOTIDE SEQUENCE [LARGE SCALE GENOMIC DNA]</scope>
    <source>
        <strain evidence="4">ATCC BAA 1058 / DSM 17464 / G20</strain>
    </source>
</reference>
<evidence type="ECO:0000256" key="1">
    <source>
        <dbReference type="ARBA" id="ARBA00022676"/>
    </source>
</evidence>
<dbReference type="PANTHER" id="PTHR30160">
    <property type="entry name" value="TETRAACYLDISACCHARIDE 4'-KINASE-RELATED"/>
    <property type="match status" value="1"/>
</dbReference>
<dbReference type="InterPro" id="IPR051199">
    <property type="entry name" value="LPS_LOS_Heptosyltrfase"/>
</dbReference>
<evidence type="ECO:0000313" key="4">
    <source>
        <dbReference type="Proteomes" id="UP000002710"/>
    </source>
</evidence>
<sequence length="344" mass="37599">MRRIAVWNTAFLGDAVLTLPLISTLKAAYPDAAIDFWVRKGFEGLFASQPELAGVYGYDKNGAQGGPGGTFALGRHMAAQGYSLFVSAHTSVRSGLMARWSSAKTRIGYDRPFLNRYFYTHTVPRCFDSMEEIERLLQLVKPLGISELHTWPRLVLPQDARHKAEGYFASHVKGPVVGLHPGSVWGTKRWPAASYAQVASHAVAAGAQVMIFAGPGEEAMAQDVISRIDTGGRRHAVLDLSGSLSLPELAAFLGRLDCYVTNDSGPMHLAWVQHTPVTAIFGPTVRRLGFFPRGSRSTVLEADVSCRPCGLHGPQECPQGHHRCMAEVTPGMVWADVERKLFRT</sequence>
<keyword evidence="1" id="KW-0328">Glycosyltransferase</keyword>
<proteinExistence type="predicted"/>
<dbReference type="GO" id="GO:0009244">
    <property type="term" value="P:lipopolysaccharide core region biosynthetic process"/>
    <property type="evidence" value="ECO:0007669"/>
    <property type="project" value="TreeGrafter"/>
</dbReference>
<dbReference type="KEGG" id="dde:Dde_1482"/>
<dbReference type="AlphaFoldDB" id="Q311W5"/>
<dbReference type="Proteomes" id="UP000002710">
    <property type="component" value="Chromosome"/>
</dbReference>
<dbReference type="PANTHER" id="PTHR30160:SF1">
    <property type="entry name" value="LIPOPOLYSACCHARIDE 1,2-N-ACETYLGLUCOSAMINETRANSFERASE-RELATED"/>
    <property type="match status" value="1"/>
</dbReference>
<dbReference type="eggNOG" id="COG0859">
    <property type="taxonomic scope" value="Bacteria"/>
</dbReference>
<dbReference type="Gene3D" id="3.40.50.2000">
    <property type="entry name" value="Glycogen Phosphorylase B"/>
    <property type="match status" value="2"/>
</dbReference>
<dbReference type="EMBL" id="CP000112">
    <property type="protein sequence ID" value="ABB38281.1"/>
    <property type="molecule type" value="Genomic_DNA"/>
</dbReference>
<keyword evidence="2 3" id="KW-0808">Transferase</keyword>
<dbReference type="GO" id="GO:0005829">
    <property type="term" value="C:cytosol"/>
    <property type="evidence" value="ECO:0007669"/>
    <property type="project" value="TreeGrafter"/>
</dbReference>
<protein>
    <submittedName>
        <fullName evidence="3">Glycosyl transferase family 9</fullName>
    </submittedName>
</protein>
<dbReference type="Pfam" id="PF01075">
    <property type="entry name" value="Glyco_transf_9"/>
    <property type="match status" value="1"/>
</dbReference>
<dbReference type="RefSeq" id="WP_011367447.1">
    <property type="nucleotide sequence ID" value="NC_007519.1"/>
</dbReference>
<dbReference type="CDD" id="cd03789">
    <property type="entry name" value="GT9_LPS_heptosyltransferase"/>
    <property type="match status" value="1"/>
</dbReference>
<gene>
    <name evidence="3" type="ordered locus">Dde_1482</name>
</gene>
<dbReference type="InterPro" id="IPR002201">
    <property type="entry name" value="Glyco_trans_9"/>
</dbReference>
<accession>Q311W5</accession>
<keyword evidence="4" id="KW-1185">Reference proteome</keyword>
<name>Q311W5_OLEA2</name>
<dbReference type="CAZy" id="GT9">
    <property type="family name" value="Glycosyltransferase Family 9"/>
</dbReference>
<organism evidence="3 4">
    <name type="scientific">Oleidesulfovibrio alaskensis (strain ATCC BAA-1058 / DSM 17464 / G20)</name>
    <name type="common">Desulfovibrio alaskensis</name>
    <dbReference type="NCBI Taxonomy" id="207559"/>
    <lineage>
        <taxon>Bacteria</taxon>
        <taxon>Pseudomonadati</taxon>
        <taxon>Thermodesulfobacteriota</taxon>
        <taxon>Desulfovibrionia</taxon>
        <taxon>Desulfovibrionales</taxon>
        <taxon>Desulfovibrionaceae</taxon>
        <taxon>Oleidesulfovibrio</taxon>
    </lineage>
</organism>
<evidence type="ECO:0000256" key="2">
    <source>
        <dbReference type="ARBA" id="ARBA00022679"/>
    </source>
</evidence>
<dbReference type="GO" id="GO:0008713">
    <property type="term" value="F:ADP-heptose-lipopolysaccharide heptosyltransferase activity"/>
    <property type="evidence" value="ECO:0007669"/>
    <property type="project" value="TreeGrafter"/>
</dbReference>
<dbReference type="STRING" id="207559.Dde_1482"/>
<dbReference type="SUPFAM" id="SSF53756">
    <property type="entry name" value="UDP-Glycosyltransferase/glycogen phosphorylase"/>
    <property type="match status" value="1"/>
</dbReference>
<dbReference type="HOGENOM" id="CLU_038371_3_0_7"/>
<evidence type="ECO:0000313" key="3">
    <source>
        <dbReference type="EMBL" id="ABB38281.1"/>
    </source>
</evidence>